<accession>A0A8T0UV98</accession>
<feature type="compositionally biased region" description="Basic residues" evidence="1">
    <location>
        <begin position="72"/>
        <end position="93"/>
    </location>
</feature>
<keyword evidence="3" id="KW-1185">Reference proteome</keyword>
<dbReference type="Proteomes" id="UP000823388">
    <property type="component" value="Chromosome 3K"/>
</dbReference>
<evidence type="ECO:0000313" key="3">
    <source>
        <dbReference type="Proteomes" id="UP000823388"/>
    </source>
</evidence>
<sequence>MFHWPPRRDAGSQRRDVCASHPRARPGGCTLEAKALLLEMRRLGLHLDATHYNASTRHCFSWSLSAGAAARPARRRKEQRRHRLPGLRQRHGGAGRVGRDGMGEEEDDVGPTGQKGGGKQRQQG</sequence>
<gene>
    <name evidence="2" type="ORF">PVAP13_3KG391700</name>
</gene>
<evidence type="ECO:0000313" key="2">
    <source>
        <dbReference type="EMBL" id="KAG2628231.1"/>
    </source>
</evidence>
<feature type="compositionally biased region" description="Gly residues" evidence="1">
    <location>
        <begin position="113"/>
        <end position="124"/>
    </location>
</feature>
<dbReference type="EMBL" id="CM029041">
    <property type="protein sequence ID" value="KAG2628231.1"/>
    <property type="molecule type" value="Genomic_DNA"/>
</dbReference>
<dbReference type="AlphaFoldDB" id="A0A8T0UV98"/>
<reference evidence="2" key="1">
    <citation type="submission" date="2020-05" db="EMBL/GenBank/DDBJ databases">
        <title>WGS assembly of Panicum virgatum.</title>
        <authorList>
            <person name="Lovell J.T."/>
            <person name="Jenkins J."/>
            <person name="Shu S."/>
            <person name="Juenger T.E."/>
            <person name="Schmutz J."/>
        </authorList>
    </citation>
    <scope>NUCLEOTIDE SEQUENCE</scope>
    <source>
        <strain evidence="2">AP13</strain>
    </source>
</reference>
<organism evidence="2 3">
    <name type="scientific">Panicum virgatum</name>
    <name type="common">Blackwell switchgrass</name>
    <dbReference type="NCBI Taxonomy" id="38727"/>
    <lineage>
        <taxon>Eukaryota</taxon>
        <taxon>Viridiplantae</taxon>
        <taxon>Streptophyta</taxon>
        <taxon>Embryophyta</taxon>
        <taxon>Tracheophyta</taxon>
        <taxon>Spermatophyta</taxon>
        <taxon>Magnoliopsida</taxon>
        <taxon>Liliopsida</taxon>
        <taxon>Poales</taxon>
        <taxon>Poaceae</taxon>
        <taxon>PACMAD clade</taxon>
        <taxon>Panicoideae</taxon>
        <taxon>Panicodae</taxon>
        <taxon>Paniceae</taxon>
        <taxon>Panicinae</taxon>
        <taxon>Panicum</taxon>
        <taxon>Panicum sect. Hiantes</taxon>
    </lineage>
</organism>
<comment type="caution">
    <text evidence="2">The sequence shown here is derived from an EMBL/GenBank/DDBJ whole genome shotgun (WGS) entry which is preliminary data.</text>
</comment>
<feature type="region of interest" description="Disordered" evidence="1">
    <location>
        <begin position="1"/>
        <end position="27"/>
    </location>
</feature>
<proteinExistence type="predicted"/>
<protein>
    <submittedName>
        <fullName evidence="2">Uncharacterized protein</fullName>
    </submittedName>
</protein>
<feature type="region of interest" description="Disordered" evidence="1">
    <location>
        <begin position="66"/>
        <end position="124"/>
    </location>
</feature>
<name>A0A8T0UV98_PANVG</name>
<feature type="compositionally biased region" description="Basic and acidic residues" evidence="1">
    <location>
        <begin position="1"/>
        <end position="18"/>
    </location>
</feature>
<evidence type="ECO:0000256" key="1">
    <source>
        <dbReference type="SAM" id="MobiDB-lite"/>
    </source>
</evidence>